<evidence type="ECO:0000256" key="1">
    <source>
        <dbReference type="SAM" id="Phobius"/>
    </source>
</evidence>
<sequence>MKLPFYKRMWFLVLVACFGCGFIASRFVTYQDNDAFVPIYMSSLILSIILAICFANYFKRKASDRHRGIQERLYAMHVHGLPIGIGKRVAVLLVEDALIFEGKGLVAQIKLEDIQTATAMKYNNWATEQTDAIIRGHSGSVLTGNYEQFSARISGAGGRVMKKGNYLVINYISSTGQLSSVVFNGLGLVSTNNFVRSINKPLPAPPSGIIQL</sequence>
<dbReference type="EMBL" id="JACXZA010000010">
    <property type="protein sequence ID" value="MBD3922585.1"/>
    <property type="molecule type" value="Genomic_DNA"/>
</dbReference>
<protein>
    <submittedName>
        <fullName evidence="2">Uncharacterized protein</fullName>
    </submittedName>
</protein>
<comment type="caution">
    <text evidence="2">The sequence shown here is derived from an EMBL/GenBank/DDBJ whole genome shotgun (WGS) entry which is preliminary data.</text>
</comment>
<feature type="transmembrane region" description="Helical" evidence="1">
    <location>
        <begin position="36"/>
        <end position="58"/>
    </location>
</feature>
<evidence type="ECO:0000313" key="3">
    <source>
        <dbReference type="Proteomes" id="UP000609346"/>
    </source>
</evidence>
<keyword evidence="1" id="KW-0812">Transmembrane</keyword>
<evidence type="ECO:0000313" key="2">
    <source>
        <dbReference type="EMBL" id="MBD3922585.1"/>
    </source>
</evidence>
<reference evidence="2 3" key="1">
    <citation type="submission" date="2020-09" db="EMBL/GenBank/DDBJ databases">
        <title>Paenibacillus sp. strain PR3 16S rRNA gene Genome sequencing and assembly.</title>
        <authorList>
            <person name="Kim J."/>
        </authorList>
    </citation>
    <scope>NUCLEOTIDE SEQUENCE [LARGE SCALE GENOMIC DNA]</scope>
    <source>
        <strain evidence="2 3">PR3</strain>
    </source>
</reference>
<dbReference type="RefSeq" id="WP_191206892.1">
    <property type="nucleotide sequence ID" value="NZ_JACXZA010000010.1"/>
</dbReference>
<keyword evidence="1" id="KW-0472">Membrane</keyword>
<organism evidence="2 3">
    <name type="scientific">Paenibacillus terricola</name>
    <dbReference type="NCBI Taxonomy" id="2763503"/>
    <lineage>
        <taxon>Bacteria</taxon>
        <taxon>Bacillati</taxon>
        <taxon>Bacillota</taxon>
        <taxon>Bacilli</taxon>
        <taxon>Bacillales</taxon>
        <taxon>Paenibacillaceae</taxon>
        <taxon>Paenibacillus</taxon>
    </lineage>
</organism>
<keyword evidence="3" id="KW-1185">Reference proteome</keyword>
<accession>A0ABR8N3Z4</accession>
<proteinExistence type="predicted"/>
<keyword evidence="1" id="KW-1133">Transmembrane helix</keyword>
<dbReference type="Proteomes" id="UP000609346">
    <property type="component" value="Unassembled WGS sequence"/>
</dbReference>
<gene>
    <name evidence="2" type="ORF">H8B09_27915</name>
</gene>
<name>A0ABR8N3Z4_9BACL</name>